<reference evidence="12" key="1">
    <citation type="journal article" date="2014" name="Int. J. Syst. Evol. Microbiol.">
        <title>Complete genome sequence of Corynebacterium casei LMG S-19264T (=DSM 44701T), isolated from a smear-ripened cheese.</title>
        <authorList>
            <consortium name="US DOE Joint Genome Institute (JGI-PGF)"/>
            <person name="Walter F."/>
            <person name="Albersmeier A."/>
            <person name="Kalinowski J."/>
            <person name="Ruckert C."/>
        </authorList>
    </citation>
    <scope>NUCLEOTIDE SEQUENCE</scope>
    <source>
        <strain evidence="12">CCM 7217</strain>
    </source>
</reference>
<dbReference type="Proteomes" id="UP000646833">
    <property type="component" value="Unassembled WGS sequence"/>
</dbReference>
<evidence type="ECO:0000256" key="10">
    <source>
        <dbReference type="SAM" id="MobiDB-lite"/>
    </source>
</evidence>
<dbReference type="InterPro" id="IPR052054">
    <property type="entry name" value="Oxidative_DNA_repair_enzyme"/>
</dbReference>
<accession>A0A830DWA3</accession>
<reference evidence="12" key="2">
    <citation type="submission" date="2020-09" db="EMBL/GenBank/DDBJ databases">
        <authorList>
            <person name="Sun Q."/>
            <person name="Sedlacek I."/>
        </authorList>
    </citation>
    <scope>NUCLEOTIDE SEQUENCE</scope>
    <source>
        <strain evidence="12">CCM 7217</strain>
    </source>
</reference>
<dbReference type="Gene3D" id="1.10.340.30">
    <property type="entry name" value="Hypothetical protein, domain 2"/>
    <property type="match status" value="1"/>
</dbReference>
<dbReference type="GO" id="GO:0003684">
    <property type="term" value="F:damaged DNA binding"/>
    <property type="evidence" value="ECO:0007669"/>
    <property type="project" value="InterPro"/>
</dbReference>
<dbReference type="Gene3D" id="1.10.1670.10">
    <property type="entry name" value="Helix-hairpin-Helix base-excision DNA repair enzymes (C-terminal)"/>
    <property type="match status" value="1"/>
</dbReference>
<evidence type="ECO:0000256" key="9">
    <source>
        <dbReference type="ARBA" id="ARBA00044632"/>
    </source>
</evidence>
<dbReference type="InterPro" id="IPR003265">
    <property type="entry name" value="HhH-GPD_domain"/>
</dbReference>
<comment type="catalytic activity">
    <reaction evidence="9">
        <text>2'-deoxyribonucleotide-(2'-deoxyribose 5'-phosphate)-2'-deoxyribonucleotide-DNA = a 3'-end 2'-deoxyribonucleotide-(2,3-dehydro-2,3-deoxyribose 5'-phosphate)-DNA + a 5'-end 5'-phospho-2'-deoxyribonucleoside-DNA + H(+)</text>
        <dbReference type="Rhea" id="RHEA:66592"/>
        <dbReference type="Rhea" id="RHEA-COMP:13180"/>
        <dbReference type="Rhea" id="RHEA-COMP:16897"/>
        <dbReference type="Rhea" id="RHEA-COMP:17067"/>
        <dbReference type="ChEBI" id="CHEBI:15378"/>
        <dbReference type="ChEBI" id="CHEBI:136412"/>
        <dbReference type="ChEBI" id="CHEBI:157695"/>
        <dbReference type="ChEBI" id="CHEBI:167181"/>
        <dbReference type="EC" id="4.2.99.18"/>
    </reaction>
</comment>
<evidence type="ECO:0000256" key="3">
    <source>
        <dbReference type="ARBA" id="ARBA00022763"/>
    </source>
</evidence>
<dbReference type="EC" id="4.2.99.18" evidence="2"/>
<evidence type="ECO:0000313" key="12">
    <source>
        <dbReference type="EMBL" id="GGC55645.1"/>
    </source>
</evidence>
<dbReference type="SMART" id="SM00478">
    <property type="entry name" value="ENDO3c"/>
    <property type="match status" value="1"/>
</dbReference>
<evidence type="ECO:0000256" key="2">
    <source>
        <dbReference type="ARBA" id="ARBA00012720"/>
    </source>
</evidence>
<dbReference type="PANTHER" id="PTHR10242:SF2">
    <property type="entry name" value="N-GLYCOSYLASE_DNA LYASE"/>
    <property type="match status" value="1"/>
</dbReference>
<evidence type="ECO:0000256" key="1">
    <source>
        <dbReference type="ARBA" id="ARBA00010679"/>
    </source>
</evidence>
<evidence type="ECO:0000313" key="13">
    <source>
        <dbReference type="Proteomes" id="UP000646833"/>
    </source>
</evidence>
<keyword evidence="4" id="KW-0378">Hydrolase</keyword>
<dbReference type="InterPro" id="IPR023170">
    <property type="entry name" value="HhH_base_excis_C"/>
</dbReference>
<feature type="region of interest" description="Disordered" evidence="10">
    <location>
        <begin position="1"/>
        <end position="24"/>
    </location>
</feature>
<dbReference type="SUPFAM" id="SSF48150">
    <property type="entry name" value="DNA-glycosylase"/>
    <property type="match status" value="1"/>
</dbReference>
<feature type="domain" description="HhH-GPD" evidence="11">
    <location>
        <begin position="165"/>
        <end position="329"/>
    </location>
</feature>
<comment type="caution">
    <text evidence="12">The sequence shown here is derived from an EMBL/GenBank/DDBJ whole genome shotgun (WGS) entry which is preliminary data.</text>
</comment>
<keyword evidence="3" id="KW-0227">DNA damage</keyword>
<dbReference type="SUPFAM" id="SSF55945">
    <property type="entry name" value="TATA-box binding protein-like"/>
    <property type="match status" value="1"/>
</dbReference>
<dbReference type="CDD" id="cd00056">
    <property type="entry name" value="ENDO3c"/>
    <property type="match status" value="1"/>
</dbReference>
<evidence type="ECO:0000256" key="7">
    <source>
        <dbReference type="ARBA" id="ARBA00023268"/>
    </source>
</evidence>
<dbReference type="Pfam" id="PF00730">
    <property type="entry name" value="HhH-GPD"/>
    <property type="match status" value="1"/>
</dbReference>
<keyword evidence="7" id="KW-0511">Multifunctional enzyme</keyword>
<proteinExistence type="inferred from homology"/>
<evidence type="ECO:0000256" key="6">
    <source>
        <dbReference type="ARBA" id="ARBA00023239"/>
    </source>
</evidence>
<keyword evidence="5" id="KW-0234">DNA repair</keyword>
<dbReference type="Pfam" id="PF07934">
    <property type="entry name" value="OGG_N"/>
    <property type="match status" value="1"/>
</dbReference>
<dbReference type="AlphaFoldDB" id="A0A830DWA3"/>
<feature type="compositionally biased region" description="Low complexity" evidence="10">
    <location>
        <begin position="1"/>
        <end position="10"/>
    </location>
</feature>
<dbReference type="GO" id="GO:0006284">
    <property type="term" value="P:base-excision repair"/>
    <property type="evidence" value="ECO:0007669"/>
    <property type="project" value="InterPro"/>
</dbReference>
<evidence type="ECO:0000259" key="11">
    <source>
        <dbReference type="SMART" id="SM00478"/>
    </source>
</evidence>
<dbReference type="InterPro" id="IPR011257">
    <property type="entry name" value="DNA_glycosylase"/>
</dbReference>
<protein>
    <recommendedName>
        <fullName evidence="2">DNA-(apurinic or apyrimidinic site) lyase</fullName>
        <ecNumber evidence="2">4.2.99.18</ecNumber>
    </recommendedName>
</protein>
<dbReference type="InterPro" id="IPR012904">
    <property type="entry name" value="OGG_N"/>
</dbReference>
<dbReference type="GO" id="GO:0008534">
    <property type="term" value="F:oxidized purine nucleobase lesion DNA N-glycosylase activity"/>
    <property type="evidence" value="ECO:0007669"/>
    <property type="project" value="InterPro"/>
</dbReference>
<comment type="similarity">
    <text evidence="1">Belongs to the type-1 OGG1 family.</text>
</comment>
<evidence type="ECO:0000256" key="8">
    <source>
        <dbReference type="ARBA" id="ARBA00023295"/>
    </source>
</evidence>
<dbReference type="GO" id="GO:0140078">
    <property type="term" value="F:class I DNA-(apurinic or apyrimidinic site) endonuclease activity"/>
    <property type="evidence" value="ECO:0007669"/>
    <property type="project" value="UniProtKB-EC"/>
</dbReference>
<sequence>MDSASAASLPPASPAGIETRKSPAPNVEAMETGVIDLASLDGAFDLQSTLESGQSYLWDRPDGRMYERDAAHGGDAWYQTVVPPLDGVSDESAVVRVRQTDGALEWESNLDAVPLLTHLLRLDDDLDAIVSAMPDEPLVRRAYEAYPGMRLVRDPPFGCLVSFICSAQMRVSRIFGMQSRLRETYGERVEFDGETYFAYPTPERLAEATEEELRDLSLGYRAPYVRRTAEMVATGEATPDEARGRDYEDARDFLTTFVGVGDKVADCVLLFSLDYLEAVPLDTWIRSAIEEHYPDCDRGNYADTSRAIRERLGGRYAGYTQTYVFHYLRSGGE</sequence>
<keyword evidence="8" id="KW-0326">Glycosidase</keyword>
<evidence type="ECO:0000256" key="4">
    <source>
        <dbReference type="ARBA" id="ARBA00022801"/>
    </source>
</evidence>
<name>A0A830DWA3_9EURY</name>
<dbReference type="GO" id="GO:0006289">
    <property type="term" value="P:nucleotide-excision repair"/>
    <property type="evidence" value="ECO:0007669"/>
    <property type="project" value="InterPro"/>
</dbReference>
<organism evidence="12 13">
    <name type="scientific">Haloferax sulfurifontis</name>
    <dbReference type="NCBI Taxonomy" id="255616"/>
    <lineage>
        <taxon>Archaea</taxon>
        <taxon>Methanobacteriati</taxon>
        <taxon>Methanobacteriota</taxon>
        <taxon>Stenosarchaea group</taxon>
        <taxon>Halobacteria</taxon>
        <taxon>Halobacteriales</taxon>
        <taxon>Haloferacaceae</taxon>
        <taxon>Haloferax</taxon>
    </lineage>
</organism>
<dbReference type="PANTHER" id="PTHR10242">
    <property type="entry name" value="8-OXOGUANINE DNA GLYCOSYLASE"/>
    <property type="match status" value="1"/>
</dbReference>
<dbReference type="Gene3D" id="3.30.310.260">
    <property type="match status" value="1"/>
</dbReference>
<evidence type="ECO:0000256" key="5">
    <source>
        <dbReference type="ARBA" id="ARBA00023204"/>
    </source>
</evidence>
<gene>
    <name evidence="12" type="ORF">GCM10007209_16830</name>
</gene>
<keyword evidence="6" id="KW-0456">Lyase</keyword>
<dbReference type="EMBL" id="BMCI01000003">
    <property type="protein sequence ID" value="GGC55645.1"/>
    <property type="molecule type" value="Genomic_DNA"/>
</dbReference>